<dbReference type="PANTHER" id="PTHR11690:SF240">
    <property type="entry name" value="PICKPOCKET 25-RELATED"/>
    <property type="match status" value="1"/>
</dbReference>
<evidence type="ECO:0000256" key="13">
    <source>
        <dbReference type="SAM" id="Phobius"/>
    </source>
</evidence>
<evidence type="ECO:0000256" key="5">
    <source>
        <dbReference type="ARBA" id="ARBA00022692"/>
    </source>
</evidence>
<dbReference type="Pfam" id="PF00858">
    <property type="entry name" value="ASC"/>
    <property type="match status" value="1"/>
</dbReference>
<comment type="similarity">
    <text evidence="2 12">Belongs to the amiloride-sensitive sodium channel (TC 1.A.6) family.</text>
</comment>
<gene>
    <name evidence="14" type="primary">Dvir\GJ17577</name>
    <name evidence="14" type="ORF">Dvir_GJ17577</name>
</gene>
<dbReference type="Proteomes" id="UP000008792">
    <property type="component" value="Unassembled WGS sequence"/>
</dbReference>
<dbReference type="Gene3D" id="1.10.287.820">
    <property type="entry name" value="Acid-sensing ion channel domain"/>
    <property type="match status" value="1"/>
</dbReference>
<keyword evidence="7" id="KW-0915">Sodium</keyword>
<dbReference type="OMA" id="YVGEQFE"/>
<dbReference type="PhylomeDB" id="B4ME37"/>
<dbReference type="OrthoDB" id="6628406at2759"/>
<evidence type="ECO:0000256" key="8">
    <source>
        <dbReference type="ARBA" id="ARBA00023065"/>
    </source>
</evidence>
<keyword evidence="6 13" id="KW-1133">Transmembrane helix</keyword>
<evidence type="ECO:0000256" key="9">
    <source>
        <dbReference type="ARBA" id="ARBA00023136"/>
    </source>
</evidence>
<evidence type="ECO:0000256" key="12">
    <source>
        <dbReference type="RuleBase" id="RU000679"/>
    </source>
</evidence>
<keyword evidence="9 13" id="KW-0472">Membrane</keyword>
<sequence>MVSHTEERKESSPEHGEEHDWWMQLSKESAIHGMPYVARKDLHWIERIFWLAMIVAAAYYAIGSCLSQWQRFRDNPIVYEYEYLFALRSFPFMGVTLCTQFVTMDAKISGDLVHNTWNIGSGSTEDEDERINYYRKFLLVVNRLHYNNLETLAPYENDTTLENINFVELLFNILHRVLPAANQSLPELAPTLTEMGLCQTTSQLVKFGNPYGSNVKLQVPPVRLCNAFANCQTTIKPAVPGTHVHLFMHDVNEVMMPKDRRTVSIDTGNETSYLLKVLLSSISAEDEVRNVPVAYRKCRYIEENNLKYYSPYHPSLCRLECRINVALDLCKCKPFFYAAGPKKAICSVKGMLCLARSNWLERTCDCLPLCKENSFIVAEELGQSGGGTQYAGANFERTIIIQQESPKMGMKRRVVFSTDQLIMSFGGAIGLFLGASFMTIYGITYVILYYLVVKCKRRPKLQQDKTAPIKIA</sequence>
<dbReference type="eggNOG" id="KOG4294">
    <property type="taxonomic scope" value="Eukaryota"/>
</dbReference>
<evidence type="ECO:0000313" key="15">
    <source>
        <dbReference type="Proteomes" id="UP000008792"/>
    </source>
</evidence>
<keyword evidence="4 12" id="KW-0894">Sodium channel</keyword>
<comment type="subcellular location">
    <subcellularLocation>
        <location evidence="1">Membrane</location>
        <topology evidence="1">Multi-pass membrane protein</topology>
    </subcellularLocation>
</comment>
<keyword evidence="3 12" id="KW-0813">Transport</keyword>
<keyword evidence="10 12" id="KW-0739">Sodium transport</keyword>
<evidence type="ECO:0000256" key="6">
    <source>
        <dbReference type="ARBA" id="ARBA00022989"/>
    </source>
</evidence>
<organism evidence="14 15">
    <name type="scientific">Drosophila virilis</name>
    <name type="common">Fruit fly</name>
    <dbReference type="NCBI Taxonomy" id="7244"/>
    <lineage>
        <taxon>Eukaryota</taxon>
        <taxon>Metazoa</taxon>
        <taxon>Ecdysozoa</taxon>
        <taxon>Arthropoda</taxon>
        <taxon>Hexapoda</taxon>
        <taxon>Insecta</taxon>
        <taxon>Pterygota</taxon>
        <taxon>Neoptera</taxon>
        <taxon>Endopterygota</taxon>
        <taxon>Diptera</taxon>
        <taxon>Brachycera</taxon>
        <taxon>Muscomorpha</taxon>
        <taxon>Ephydroidea</taxon>
        <taxon>Drosophilidae</taxon>
        <taxon>Drosophila</taxon>
    </lineage>
</organism>
<reference evidence="14 15" key="1">
    <citation type="journal article" date="2007" name="Nature">
        <title>Evolution of genes and genomes on the Drosophila phylogeny.</title>
        <authorList>
            <consortium name="Drosophila 12 Genomes Consortium"/>
            <person name="Clark A.G."/>
            <person name="Eisen M.B."/>
            <person name="Smith D.R."/>
            <person name="Bergman C.M."/>
            <person name="Oliver B."/>
            <person name="Markow T.A."/>
            <person name="Kaufman T.C."/>
            <person name="Kellis M."/>
            <person name="Gelbart W."/>
            <person name="Iyer V.N."/>
            <person name="Pollard D.A."/>
            <person name="Sackton T.B."/>
            <person name="Larracuente A.M."/>
            <person name="Singh N.D."/>
            <person name="Abad J.P."/>
            <person name="Abt D.N."/>
            <person name="Adryan B."/>
            <person name="Aguade M."/>
            <person name="Akashi H."/>
            <person name="Anderson W.W."/>
            <person name="Aquadro C.F."/>
            <person name="Ardell D.H."/>
            <person name="Arguello R."/>
            <person name="Artieri C.G."/>
            <person name="Barbash D.A."/>
            <person name="Barker D."/>
            <person name="Barsanti P."/>
            <person name="Batterham P."/>
            <person name="Batzoglou S."/>
            <person name="Begun D."/>
            <person name="Bhutkar A."/>
            <person name="Blanco E."/>
            <person name="Bosak S.A."/>
            <person name="Bradley R.K."/>
            <person name="Brand A.D."/>
            <person name="Brent M.R."/>
            <person name="Brooks A.N."/>
            <person name="Brown R.H."/>
            <person name="Butlin R.K."/>
            <person name="Caggese C."/>
            <person name="Calvi B.R."/>
            <person name="Bernardo de Carvalho A."/>
            <person name="Caspi A."/>
            <person name="Castrezana S."/>
            <person name="Celniker S.E."/>
            <person name="Chang J.L."/>
            <person name="Chapple C."/>
            <person name="Chatterji S."/>
            <person name="Chinwalla A."/>
            <person name="Civetta A."/>
            <person name="Clifton S.W."/>
            <person name="Comeron J.M."/>
            <person name="Costello J.C."/>
            <person name="Coyne J.A."/>
            <person name="Daub J."/>
            <person name="David R.G."/>
            <person name="Delcher A.L."/>
            <person name="Delehaunty K."/>
            <person name="Do C.B."/>
            <person name="Ebling H."/>
            <person name="Edwards K."/>
            <person name="Eickbush T."/>
            <person name="Evans J.D."/>
            <person name="Filipski A."/>
            <person name="Findeiss S."/>
            <person name="Freyhult E."/>
            <person name="Fulton L."/>
            <person name="Fulton R."/>
            <person name="Garcia A.C."/>
            <person name="Gardiner A."/>
            <person name="Garfield D.A."/>
            <person name="Garvin B.E."/>
            <person name="Gibson G."/>
            <person name="Gilbert D."/>
            <person name="Gnerre S."/>
            <person name="Godfrey J."/>
            <person name="Good R."/>
            <person name="Gotea V."/>
            <person name="Gravely B."/>
            <person name="Greenberg A.J."/>
            <person name="Griffiths-Jones S."/>
            <person name="Gross S."/>
            <person name="Guigo R."/>
            <person name="Gustafson E.A."/>
            <person name="Haerty W."/>
            <person name="Hahn M.W."/>
            <person name="Halligan D.L."/>
            <person name="Halpern A.L."/>
            <person name="Halter G.M."/>
            <person name="Han M.V."/>
            <person name="Heger A."/>
            <person name="Hillier L."/>
            <person name="Hinrichs A.S."/>
            <person name="Holmes I."/>
            <person name="Hoskins R.A."/>
            <person name="Hubisz M.J."/>
            <person name="Hultmark D."/>
            <person name="Huntley M.A."/>
            <person name="Jaffe D.B."/>
            <person name="Jagadeeshan S."/>
            <person name="Jeck W.R."/>
            <person name="Johnson J."/>
            <person name="Jones C.D."/>
            <person name="Jordan W.C."/>
            <person name="Karpen G.H."/>
            <person name="Kataoka E."/>
            <person name="Keightley P.D."/>
            <person name="Kheradpour P."/>
            <person name="Kirkness E.F."/>
            <person name="Koerich L.B."/>
            <person name="Kristiansen K."/>
            <person name="Kudrna D."/>
            <person name="Kulathinal R.J."/>
            <person name="Kumar S."/>
            <person name="Kwok R."/>
            <person name="Lander E."/>
            <person name="Langley C.H."/>
            <person name="Lapoint R."/>
            <person name="Lazzaro B.P."/>
            <person name="Lee S.J."/>
            <person name="Levesque L."/>
            <person name="Li R."/>
            <person name="Lin C.F."/>
            <person name="Lin M.F."/>
            <person name="Lindblad-Toh K."/>
            <person name="Llopart A."/>
            <person name="Long M."/>
            <person name="Low L."/>
            <person name="Lozovsky E."/>
            <person name="Lu J."/>
            <person name="Luo M."/>
            <person name="Machado C.A."/>
            <person name="Makalowski W."/>
            <person name="Marzo M."/>
            <person name="Matsuda M."/>
            <person name="Matzkin L."/>
            <person name="McAllister B."/>
            <person name="McBride C.S."/>
            <person name="McKernan B."/>
            <person name="McKernan K."/>
            <person name="Mendez-Lago M."/>
            <person name="Minx P."/>
            <person name="Mollenhauer M.U."/>
            <person name="Montooth K."/>
            <person name="Mount S.M."/>
            <person name="Mu X."/>
            <person name="Myers E."/>
            <person name="Negre B."/>
            <person name="Newfeld S."/>
            <person name="Nielsen R."/>
            <person name="Noor M.A."/>
            <person name="O'Grady P."/>
            <person name="Pachter L."/>
            <person name="Papaceit M."/>
            <person name="Parisi M.J."/>
            <person name="Parisi M."/>
            <person name="Parts L."/>
            <person name="Pedersen J.S."/>
            <person name="Pesole G."/>
            <person name="Phillippy A.M."/>
            <person name="Ponting C.P."/>
            <person name="Pop M."/>
            <person name="Porcelli D."/>
            <person name="Powell J.R."/>
            <person name="Prohaska S."/>
            <person name="Pruitt K."/>
            <person name="Puig M."/>
            <person name="Quesneville H."/>
            <person name="Ram K.R."/>
            <person name="Rand D."/>
            <person name="Rasmussen M.D."/>
            <person name="Reed L.K."/>
            <person name="Reenan R."/>
            <person name="Reily A."/>
            <person name="Remington K.A."/>
            <person name="Rieger T.T."/>
            <person name="Ritchie M.G."/>
            <person name="Robin C."/>
            <person name="Rogers Y.H."/>
            <person name="Rohde C."/>
            <person name="Rozas J."/>
            <person name="Rubenfield M.J."/>
            <person name="Ruiz A."/>
            <person name="Russo S."/>
            <person name="Salzberg S.L."/>
            <person name="Sanchez-Gracia A."/>
            <person name="Saranga D.J."/>
            <person name="Sato H."/>
            <person name="Schaeffer S.W."/>
            <person name="Schatz M.C."/>
            <person name="Schlenke T."/>
            <person name="Schwartz R."/>
            <person name="Segarra C."/>
            <person name="Singh R.S."/>
            <person name="Sirot L."/>
            <person name="Sirota M."/>
            <person name="Sisneros N.B."/>
            <person name="Smith C.D."/>
            <person name="Smith T.F."/>
            <person name="Spieth J."/>
            <person name="Stage D.E."/>
            <person name="Stark A."/>
            <person name="Stephan W."/>
            <person name="Strausberg R.L."/>
            <person name="Strempel S."/>
            <person name="Sturgill D."/>
            <person name="Sutton G."/>
            <person name="Sutton G.G."/>
            <person name="Tao W."/>
            <person name="Teichmann S."/>
            <person name="Tobari Y.N."/>
            <person name="Tomimura Y."/>
            <person name="Tsolas J.M."/>
            <person name="Valente V.L."/>
            <person name="Venter E."/>
            <person name="Venter J.C."/>
            <person name="Vicario S."/>
            <person name="Vieira F.G."/>
            <person name="Vilella A.J."/>
            <person name="Villasante A."/>
            <person name="Walenz B."/>
            <person name="Wang J."/>
            <person name="Wasserman M."/>
            <person name="Watts T."/>
            <person name="Wilson D."/>
            <person name="Wilson R.K."/>
            <person name="Wing R.A."/>
            <person name="Wolfner M.F."/>
            <person name="Wong A."/>
            <person name="Wong G.K."/>
            <person name="Wu C.I."/>
            <person name="Wu G."/>
            <person name="Yamamoto D."/>
            <person name="Yang H.P."/>
            <person name="Yang S.P."/>
            <person name="Yorke J.A."/>
            <person name="Yoshida K."/>
            <person name="Zdobnov E."/>
            <person name="Zhang P."/>
            <person name="Zhang Y."/>
            <person name="Zimin A.V."/>
            <person name="Baldwin J."/>
            <person name="Abdouelleil A."/>
            <person name="Abdulkadir J."/>
            <person name="Abebe A."/>
            <person name="Abera B."/>
            <person name="Abreu J."/>
            <person name="Acer S.C."/>
            <person name="Aftuck L."/>
            <person name="Alexander A."/>
            <person name="An P."/>
            <person name="Anderson E."/>
            <person name="Anderson S."/>
            <person name="Arachi H."/>
            <person name="Azer M."/>
            <person name="Bachantsang P."/>
            <person name="Barry A."/>
            <person name="Bayul T."/>
            <person name="Berlin A."/>
            <person name="Bessette D."/>
            <person name="Bloom T."/>
            <person name="Blye J."/>
            <person name="Boguslavskiy L."/>
            <person name="Bonnet C."/>
            <person name="Boukhgalter B."/>
            <person name="Bourzgui I."/>
            <person name="Brown A."/>
            <person name="Cahill P."/>
            <person name="Channer S."/>
            <person name="Cheshatsang Y."/>
            <person name="Chuda L."/>
            <person name="Citroen M."/>
            <person name="Collymore A."/>
            <person name="Cooke P."/>
            <person name="Costello M."/>
            <person name="D'Aco K."/>
            <person name="Daza R."/>
            <person name="De Haan G."/>
            <person name="DeGray S."/>
            <person name="DeMaso C."/>
            <person name="Dhargay N."/>
            <person name="Dooley K."/>
            <person name="Dooley E."/>
            <person name="Doricent M."/>
            <person name="Dorje P."/>
            <person name="Dorjee K."/>
            <person name="Dupes A."/>
            <person name="Elong R."/>
            <person name="Falk J."/>
            <person name="Farina A."/>
            <person name="Faro S."/>
            <person name="Ferguson D."/>
            <person name="Fisher S."/>
            <person name="Foley C.D."/>
            <person name="Franke A."/>
            <person name="Friedrich D."/>
            <person name="Gadbois L."/>
            <person name="Gearin G."/>
            <person name="Gearin C.R."/>
            <person name="Giannoukos G."/>
            <person name="Goode T."/>
            <person name="Graham J."/>
            <person name="Grandbois E."/>
            <person name="Grewal S."/>
            <person name="Gyaltsen K."/>
            <person name="Hafez N."/>
            <person name="Hagos B."/>
            <person name="Hall J."/>
            <person name="Henson C."/>
            <person name="Hollinger A."/>
            <person name="Honan T."/>
            <person name="Huard M.D."/>
            <person name="Hughes L."/>
            <person name="Hurhula B."/>
            <person name="Husby M.E."/>
            <person name="Kamat A."/>
            <person name="Kanga B."/>
            <person name="Kashin S."/>
            <person name="Khazanovich D."/>
            <person name="Kisner P."/>
            <person name="Lance K."/>
            <person name="Lara M."/>
            <person name="Lee W."/>
            <person name="Lennon N."/>
            <person name="Letendre F."/>
            <person name="LeVine R."/>
            <person name="Lipovsky A."/>
            <person name="Liu X."/>
            <person name="Liu J."/>
            <person name="Liu S."/>
            <person name="Lokyitsang T."/>
            <person name="Lokyitsang Y."/>
            <person name="Lubonja R."/>
            <person name="Lui A."/>
            <person name="MacDonald P."/>
            <person name="Magnisalis V."/>
            <person name="Maru K."/>
            <person name="Matthews C."/>
            <person name="McCusker W."/>
            <person name="McDonough S."/>
            <person name="Mehta T."/>
            <person name="Meldrim J."/>
            <person name="Meneus L."/>
            <person name="Mihai O."/>
            <person name="Mihalev A."/>
            <person name="Mihova T."/>
            <person name="Mittelman R."/>
            <person name="Mlenga V."/>
            <person name="Montmayeur A."/>
            <person name="Mulrain L."/>
            <person name="Navidi A."/>
            <person name="Naylor J."/>
            <person name="Negash T."/>
            <person name="Nguyen T."/>
            <person name="Nguyen N."/>
            <person name="Nicol R."/>
            <person name="Norbu C."/>
            <person name="Norbu N."/>
            <person name="Novod N."/>
            <person name="O'Neill B."/>
            <person name="Osman S."/>
            <person name="Markiewicz E."/>
            <person name="Oyono O.L."/>
            <person name="Patti C."/>
            <person name="Phunkhang P."/>
            <person name="Pierre F."/>
            <person name="Priest M."/>
            <person name="Raghuraman S."/>
            <person name="Rege F."/>
            <person name="Reyes R."/>
            <person name="Rise C."/>
            <person name="Rogov P."/>
            <person name="Ross K."/>
            <person name="Ryan E."/>
            <person name="Settipalli S."/>
            <person name="Shea T."/>
            <person name="Sherpa N."/>
            <person name="Shi L."/>
            <person name="Shih D."/>
            <person name="Sparrow T."/>
            <person name="Spaulding J."/>
            <person name="Stalker J."/>
            <person name="Stange-Thomann N."/>
            <person name="Stavropoulos S."/>
            <person name="Stone C."/>
            <person name="Strader C."/>
            <person name="Tesfaye S."/>
            <person name="Thomson T."/>
            <person name="Thoulutsang Y."/>
            <person name="Thoulutsang D."/>
            <person name="Topham K."/>
            <person name="Topping I."/>
            <person name="Tsamla T."/>
            <person name="Vassiliev H."/>
            <person name="Vo A."/>
            <person name="Wangchuk T."/>
            <person name="Wangdi T."/>
            <person name="Weiand M."/>
            <person name="Wilkinson J."/>
            <person name="Wilson A."/>
            <person name="Yadav S."/>
            <person name="Young G."/>
            <person name="Yu Q."/>
            <person name="Zembek L."/>
            <person name="Zhong D."/>
            <person name="Zimmer A."/>
            <person name="Zwirko Z."/>
            <person name="Jaffe D.B."/>
            <person name="Alvarez P."/>
            <person name="Brockman W."/>
            <person name="Butler J."/>
            <person name="Chin C."/>
            <person name="Gnerre S."/>
            <person name="Grabherr M."/>
            <person name="Kleber M."/>
            <person name="Mauceli E."/>
            <person name="MacCallum I."/>
        </authorList>
    </citation>
    <scope>NUCLEOTIDE SEQUENCE [LARGE SCALE GENOMIC DNA]</scope>
    <source>
        <strain evidence="15">Tucson 15010-1051.87</strain>
    </source>
</reference>
<dbReference type="EMBL" id="CH940662">
    <property type="protein sequence ID" value="EDW58802.1"/>
    <property type="molecule type" value="Genomic_DNA"/>
</dbReference>
<keyword evidence="5 12" id="KW-0812">Transmembrane</keyword>
<evidence type="ECO:0000256" key="10">
    <source>
        <dbReference type="ARBA" id="ARBA00023201"/>
    </source>
</evidence>
<dbReference type="AlphaFoldDB" id="B4ME37"/>
<name>B4ME37_DROVI</name>
<evidence type="ECO:0000256" key="11">
    <source>
        <dbReference type="ARBA" id="ARBA00023303"/>
    </source>
</evidence>
<feature type="transmembrane region" description="Helical" evidence="13">
    <location>
        <begin position="48"/>
        <end position="69"/>
    </location>
</feature>
<protein>
    <recommendedName>
        <fullName evidence="16">Sodium channel protein Nach</fullName>
    </recommendedName>
</protein>
<evidence type="ECO:0000256" key="3">
    <source>
        <dbReference type="ARBA" id="ARBA00022448"/>
    </source>
</evidence>
<evidence type="ECO:0000256" key="4">
    <source>
        <dbReference type="ARBA" id="ARBA00022461"/>
    </source>
</evidence>
<dbReference type="GO" id="GO:0015280">
    <property type="term" value="F:ligand-gated sodium channel activity"/>
    <property type="evidence" value="ECO:0007669"/>
    <property type="project" value="TreeGrafter"/>
</dbReference>
<feature type="transmembrane region" description="Helical" evidence="13">
    <location>
        <begin position="421"/>
        <end position="452"/>
    </location>
</feature>
<keyword evidence="15" id="KW-1185">Reference proteome</keyword>
<evidence type="ECO:0000313" key="14">
    <source>
        <dbReference type="EMBL" id="EDW58802.1"/>
    </source>
</evidence>
<dbReference type="InParanoid" id="B4ME37"/>
<evidence type="ECO:0000256" key="1">
    <source>
        <dbReference type="ARBA" id="ARBA00004141"/>
    </source>
</evidence>
<dbReference type="InterPro" id="IPR001873">
    <property type="entry name" value="ENaC"/>
</dbReference>
<evidence type="ECO:0000256" key="7">
    <source>
        <dbReference type="ARBA" id="ARBA00023053"/>
    </source>
</evidence>
<evidence type="ECO:0000256" key="2">
    <source>
        <dbReference type="ARBA" id="ARBA00007193"/>
    </source>
</evidence>
<dbReference type="KEGG" id="dvi:6635947"/>
<evidence type="ECO:0008006" key="16">
    <source>
        <dbReference type="Google" id="ProtNLM"/>
    </source>
</evidence>
<proteinExistence type="inferred from homology"/>
<accession>B4ME37</accession>
<dbReference type="GO" id="GO:0005886">
    <property type="term" value="C:plasma membrane"/>
    <property type="evidence" value="ECO:0007669"/>
    <property type="project" value="TreeGrafter"/>
</dbReference>
<keyword evidence="8 12" id="KW-0406">Ion transport</keyword>
<dbReference type="PANTHER" id="PTHR11690">
    <property type="entry name" value="AMILORIDE-SENSITIVE SODIUM CHANNEL-RELATED"/>
    <property type="match status" value="1"/>
</dbReference>
<dbReference type="HOGENOM" id="CLU_024950_2_1_1"/>
<keyword evidence="11 12" id="KW-0407">Ion channel</keyword>